<evidence type="ECO:0000259" key="5">
    <source>
        <dbReference type="PROSITE" id="PS50158"/>
    </source>
</evidence>
<dbReference type="GO" id="GO:0003723">
    <property type="term" value="F:RNA binding"/>
    <property type="evidence" value="ECO:0007669"/>
    <property type="project" value="UniProtKB-UniRule"/>
</dbReference>
<feature type="compositionally biased region" description="Low complexity" evidence="3">
    <location>
        <begin position="348"/>
        <end position="359"/>
    </location>
</feature>
<dbReference type="InterPro" id="IPR035979">
    <property type="entry name" value="RBD_domain_sf"/>
</dbReference>
<dbReference type="InterPro" id="IPR012677">
    <property type="entry name" value="Nucleotide-bd_a/b_plait_sf"/>
</dbReference>
<organism evidence="6 7">
    <name type="scientific">Dovyalis caffra</name>
    <dbReference type="NCBI Taxonomy" id="77055"/>
    <lineage>
        <taxon>Eukaryota</taxon>
        <taxon>Viridiplantae</taxon>
        <taxon>Streptophyta</taxon>
        <taxon>Embryophyta</taxon>
        <taxon>Tracheophyta</taxon>
        <taxon>Spermatophyta</taxon>
        <taxon>Magnoliopsida</taxon>
        <taxon>eudicotyledons</taxon>
        <taxon>Gunneridae</taxon>
        <taxon>Pentapetalae</taxon>
        <taxon>rosids</taxon>
        <taxon>fabids</taxon>
        <taxon>Malpighiales</taxon>
        <taxon>Salicaceae</taxon>
        <taxon>Flacourtieae</taxon>
        <taxon>Dovyalis</taxon>
    </lineage>
</organism>
<dbReference type="Pfam" id="PF00098">
    <property type="entry name" value="zf-CCHC"/>
    <property type="match status" value="1"/>
</dbReference>
<feature type="domain" description="CCHC-type" evidence="5">
    <location>
        <begin position="245"/>
        <end position="259"/>
    </location>
</feature>
<dbReference type="CDD" id="cd00590">
    <property type="entry name" value="RRM_SF"/>
    <property type="match status" value="1"/>
</dbReference>
<keyword evidence="1" id="KW-0863">Zinc-finger</keyword>
<evidence type="ECO:0000256" key="3">
    <source>
        <dbReference type="SAM" id="MobiDB-lite"/>
    </source>
</evidence>
<evidence type="ECO:0008006" key="8">
    <source>
        <dbReference type="Google" id="ProtNLM"/>
    </source>
</evidence>
<dbReference type="Proteomes" id="UP001314170">
    <property type="component" value="Unassembled WGS sequence"/>
</dbReference>
<dbReference type="InterPro" id="IPR000504">
    <property type="entry name" value="RRM_dom"/>
</dbReference>
<proteinExistence type="predicted"/>
<dbReference type="GO" id="GO:0008270">
    <property type="term" value="F:zinc ion binding"/>
    <property type="evidence" value="ECO:0007669"/>
    <property type="project" value="UniProtKB-KW"/>
</dbReference>
<sequence>MSLHIGNLSSHIHRDELERVFQRFGRCSVRLKDGYGFVVYEFPLNAEKALRALHKKNICGEPLTLSWSKKQPRPVKRFARTASYEPQRGRNSDRGGDYVKRKSGFNVQQDYRMSITQADRNSRMPSSADMYEEEIVNCQDDIKDQTNKEHQGYREEDEKGRVGPDSVDNDRWGEQFRDPPNENGVEFDRYEPYEGFDWNNDDENLQKPYSGGTLALHSSQENVKGDCISNVTLNRTIGAKSLETCYKCGGSGHKMRNCPWENVSRKKLTRFDRRHTDGIHGSGRGKGELEKLECRSWEKVRSIRDAIPGRRLKNDKESSSSGRHEGVTRNGRSAAAKETAQSRKRNYTTSRLRSTSHSSKCMQRSHSHSRSKSVSSSLRSGSASHYSRSKSSKTKSRSISPASLSLSVSLGRPLLSSSNKAQLNIKDSSDNATTPESKEVLIEEVQPVEGDTSLQGDKHGLKMVAVNNNVVSSFKADDEMENDQPLQKDNNDCLMVSNSFDKVTNSSTLIQSEKSTLAAGSLSLEPVLEMECQNSNAFEMEHGQVPLKKLDPEGPVSSSSCHSTNISAEELSMVLKHYGLDCQDENEKPLPAEAYFGSARLWPWEIIHYRRLKKGPISIENYARRVDQNREFGIVDKYIRSSSGWGELHQENP</sequence>
<dbReference type="Pfam" id="PF00076">
    <property type="entry name" value="RRM_1"/>
    <property type="match status" value="1"/>
</dbReference>
<name>A0AAV1RYW9_9ROSI</name>
<dbReference type="SUPFAM" id="SSF54928">
    <property type="entry name" value="RNA-binding domain, RBD"/>
    <property type="match status" value="1"/>
</dbReference>
<dbReference type="PANTHER" id="PTHR48038">
    <property type="entry name" value="RIBONUCLEOPROTEIN RB97D"/>
    <property type="match status" value="1"/>
</dbReference>
<feature type="domain" description="RRM" evidence="4">
    <location>
        <begin position="1"/>
        <end position="70"/>
    </location>
</feature>
<keyword evidence="7" id="KW-1185">Reference proteome</keyword>
<comment type="caution">
    <text evidence="6">The sequence shown here is derived from an EMBL/GenBank/DDBJ whole genome shotgun (WGS) entry which is preliminary data.</text>
</comment>
<feature type="region of interest" description="Disordered" evidence="3">
    <location>
        <begin position="421"/>
        <end position="456"/>
    </location>
</feature>
<protein>
    <recommendedName>
        <fullName evidence="8">Serine/arginine-rich splicing factor 4</fullName>
    </recommendedName>
</protein>
<feature type="region of interest" description="Disordered" evidence="3">
    <location>
        <begin position="308"/>
        <end position="403"/>
    </location>
</feature>
<reference evidence="6 7" key="1">
    <citation type="submission" date="2024-01" db="EMBL/GenBank/DDBJ databases">
        <authorList>
            <person name="Waweru B."/>
        </authorList>
    </citation>
    <scope>NUCLEOTIDE SEQUENCE [LARGE SCALE GENOMIC DNA]</scope>
</reference>
<dbReference type="AlphaFoldDB" id="A0AAV1RYW9"/>
<keyword evidence="1" id="KW-0479">Metal-binding</keyword>
<evidence type="ECO:0000256" key="2">
    <source>
        <dbReference type="PROSITE-ProRule" id="PRU00176"/>
    </source>
</evidence>
<dbReference type="EMBL" id="CAWUPB010001160">
    <property type="protein sequence ID" value="CAK7341959.1"/>
    <property type="molecule type" value="Genomic_DNA"/>
</dbReference>
<gene>
    <name evidence="6" type="ORF">DCAF_LOCUS16548</name>
</gene>
<dbReference type="PANTHER" id="PTHR48038:SF2">
    <property type="entry name" value="OS02G0536400 PROTEIN"/>
    <property type="match status" value="1"/>
</dbReference>
<keyword evidence="1" id="KW-0862">Zinc</keyword>
<dbReference type="PROSITE" id="PS50158">
    <property type="entry name" value="ZF_CCHC"/>
    <property type="match status" value="1"/>
</dbReference>
<dbReference type="InterPro" id="IPR001878">
    <property type="entry name" value="Znf_CCHC"/>
</dbReference>
<feature type="compositionally biased region" description="Polar residues" evidence="3">
    <location>
        <begin position="421"/>
        <end position="435"/>
    </location>
</feature>
<evidence type="ECO:0000256" key="1">
    <source>
        <dbReference type="PROSITE-ProRule" id="PRU00047"/>
    </source>
</evidence>
<evidence type="ECO:0000259" key="4">
    <source>
        <dbReference type="PROSITE" id="PS50102"/>
    </source>
</evidence>
<dbReference type="Gene3D" id="3.30.70.330">
    <property type="match status" value="1"/>
</dbReference>
<dbReference type="SMART" id="SM00360">
    <property type="entry name" value="RRM"/>
    <property type="match status" value="1"/>
</dbReference>
<feature type="compositionally biased region" description="Low complexity" evidence="3">
    <location>
        <begin position="372"/>
        <end position="386"/>
    </location>
</feature>
<dbReference type="SMART" id="SM00343">
    <property type="entry name" value="ZnF_C2HC"/>
    <property type="match status" value="1"/>
</dbReference>
<feature type="region of interest" description="Disordered" evidence="3">
    <location>
        <begin position="147"/>
        <end position="186"/>
    </location>
</feature>
<evidence type="ECO:0000313" key="7">
    <source>
        <dbReference type="Proteomes" id="UP001314170"/>
    </source>
</evidence>
<keyword evidence="2" id="KW-0694">RNA-binding</keyword>
<dbReference type="PROSITE" id="PS50102">
    <property type="entry name" value="RRM"/>
    <property type="match status" value="1"/>
</dbReference>
<accession>A0AAV1RYW9</accession>
<feature type="compositionally biased region" description="Basic and acidic residues" evidence="3">
    <location>
        <begin position="308"/>
        <end position="327"/>
    </location>
</feature>
<evidence type="ECO:0000313" key="6">
    <source>
        <dbReference type="EMBL" id="CAK7341959.1"/>
    </source>
</evidence>
<feature type="compositionally biased region" description="Basic residues" evidence="3">
    <location>
        <begin position="387"/>
        <end position="396"/>
    </location>
</feature>